<dbReference type="eggNOG" id="KOG1223">
    <property type="taxonomic scope" value="Eukaryota"/>
</dbReference>
<keyword evidence="4" id="KW-0028">Amino-acid biosynthesis</keyword>
<keyword evidence="5" id="KW-0822">Tryptophan biosynthesis</keyword>
<feature type="region of interest" description="Disordered" evidence="8">
    <location>
        <begin position="200"/>
        <end position="219"/>
    </location>
</feature>
<evidence type="ECO:0000256" key="3">
    <source>
        <dbReference type="ARBA" id="ARBA00012266"/>
    </source>
</evidence>
<proteinExistence type="inferred from homology"/>
<dbReference type="GO" id="GO:0000162">
    <property type="term" value="P:L-tryptophan biosynthetic process"/>
    <property type="evidence" value="ECO:0000318"/>
    <property type="project" value="GO_Central"/>
</dbReference>
<dbReference type="Proteomes" id="UP000000591">
    <property type="component" value="Chromosome II"/>
</dbReference>
<comment type="similarity">
    <text evidence="2">Belongs to the anthranilate synthase component I family.</text>
</comment>
<dbReference type="UniPathway" id="UPA00035">
    <property type="reaction ID" value="UER00040"/>
</dbReference>
<evidence type="ECO:0000256" key="5">
    <source>
        <dbReference type="ARBA" id="ARBA00022822"/>
    </source>
</evidence>
<dbReference type="AlphaFoldDB" id="Q75D13"/>
<dbReference type="PANTHER" id="PTHR11236">
    <property type="entry name" value="AMINOBENZOATE/ANTHRANILATE SYNTHASE"/>
    <property type="match status" value="1"/>
</dbReference>
<dbReference type="HOGENOM" id="CLU_006493_9_3_1"/>
<accession>Q75D13</accession>
<dbReference type="InterPro" id="IPR005801">
    <property type="entry name" value="ADC_synthase"/>
</dbReference>
<evidence type="ECO:0000259" key="9">
    <source>
        <dbReference type="Pfam" id="PF00425"/>
    </source>
</evidence>
<protein>
    <recommendedName>
        <fullName evidence="3">anthranilate synthase</fullName>
        <ecNumber evidence="3">4.1.3.27</ecNumber>
    </recommendedName>
</protein>
<evidence type="ECO:0000259" key="10">
    <source>
        <dbReference type="Pfam" id="PF04715"/>
    </source>
</evidence>
<dbReference type="NCBIfam" id="TIGR00564">
    <property type="entry name" value="trpE_most"/>
    <property type="match status" value="1"/>
</dbReference>
<organism evidence="11 12">
    <name type="scientific">Eremothecium gossypii (strain ATCC 10895 / CBS 109.51 / FGSC 9923 / NRRL Y-1056)</name>
    <name type="common">Yeast</name>
    <name type="synonym">Ashbya gossypii</name>
    <dbReference type="NCBI Taxonomy" id="284811"/>
    <lineage>
        <taxon>Eukaryota</taxon>
        <taxon>Fungi</taxon>
        <taxon>Dikarya</taxon>
        <taxon>Ascomycota</taxon>
        <taxon>Saccharomycotina</taxon>
        <taxon>Saccharomycetes</taxon>
        <taxon>Saccharomycetales</taxon>
        <taxon>Saccharomycetaceae</taxon>
        <taxon>Eremothecium</taxon>
    </lineage>
</organism>
<dbReference type="RefSeq" id="NP_983158.1">
    <property type="nucleotide sequence ID" value="NM_208511.2"/>
</dbReference>
<reference evidence="12" key="2">
    <citation type="journal article" date="2013" name="G3 (Bethesda)">
        <title>Genomes of Ashbya fungi isolated from insects reveal four mating-type loci, numerous translocations, lack of transposons, and distinct gene duplications.</title>
        <authorList>
            <person name="Dietrich F.S."/>
            <person name="Voegeli S."/>
            <person name="Kuo S."/>
            <person name="Philippsen P."/>
        </authorList>
    </citation>
    <scope>GENOME REANNOTATION</scope>
    <source>
        <strain evidence="12">ATCC 10895 / CBS 109.51 / FGSC 9923 / NRRL Y-1056</strain>
    </source>
</reference>
<dbReference type="GO" id="GO:0006541">
    <property type="term" value="P:glutamine metabolic process"/>
    <property type="evidence" value="ECO:0007669"/>
    <property type="project" value="EnsemblFungi"/>
</dbReference>
<evidence type="ECO:0000256" key="6">
    <source>
        <dbReference type="ARBA" id="ARBA00023141"/>
    </source>
</evidence>
<sequence length="501" mass="55897">MTVTIEPGLEALERCIADNGPDVTLYPLYTYVSAEETTPHAAYLKLARLDQNDHVPSFLLESAKTMDAMARFSYMGVAPRRVLRTNAGAGDPLKLLAAEFARLRPARNTPQLPGLSGGAVGYVSYDCVRYFEPRTARELADPLELPEAALMLFDTVVAYDHVFHRFQVVHNMQLEPGIDLNAAYEDATRAIRDVVDRLTASTPVPQPPQPPIRRGQEFSSNVGQQGYEEYVRRLKEHIYAGDIIQAVPSQRVARPTSLHPFNIYRQLRMVNPSPYMFYLDYGDFQVVGASPELLCKVDEERQVVTHPIAGTIRRGVTQQEDDALAAELRNSVKDRAEHVMLVDLARNDINRVCDPLTTRVDKLMTVQRFSHVQHLVSEVTGTLRPDKDRFDAFRSVFPAGTVSGAPKVRAMELIGELEGERRGVYAGAVGHWSYDGVSMDTCIALRTMVYKGGVAYLQAGGGIVHDSDPYDEYVETMNKMLANHNTILQAEELWAEKIGSE</sequence>
<comment type="pathway">
    <text evidence="1">Amino-acid biosynthesis; L-tryptophan biosynthesis; L-tryptophan from chorismate: step 1/5.</text>
</comment>
<dbReference type="InterPro" id="IPR015890">
    <property type="entry name" value="Chorismate_C"/>
</dbReference>
<name>Q75D13_EREGS</name>
<feature type="domain" description="Chorismate-utilising enzyme C-terminal" evidence="9">
    <location>
        <begin position="224"/>
        <end position="479"/>
    </location>
</feature>
<feature type="domain" description="Anthranilate synthase component I N-terminal" evidence="10">
    <location>
        <begin position="38"/>
        <end position="166"/>
    </location>
</feature>
<dbReference type="Gene3D" id="3.60.120.10">
    <property type="entry name" value="Anthranilate synthase"/>
    <property type="match status" value="1"/>
</dbReference>
<evidence type="ECO:0000313" key="11">
    <source>
        <dbReference type="EMBL" id="AAS50982.1"/>
    </source>
</evidence>
<evidence type="ECO:0000256" key="1">
    <source>
        <dbReference type="ARBA" id="ARBA00004873"/>
    </source>
</evidence>
<dbReference type="EMBL" id="AE016815">
    <property type="protein sequence ID" value="AAS50982.1"/>
    <property type="molecule type" value="Genomic_DNA"/>
</dbReference>
<evidence type="ECO:0000313" key="12">
    <source>
        <dbReference type="Proteomes" id="UP000000591"/>
    </source>
</evidence>
<evidence type="ECO:0000256" key="7">
    <source>
        <dbReference type="ARBA" id="ARBA00023239"/>
    </source>
</evidence>
<dbReference type="InParanoid" id="Q75D13"/>
<dbReference type="GeneID" id="4619268"/>
<gene>
    <name evidence="11" type="ORF">AGOS_ABR209W</name>
</gene>
<dbReference type="STRING" id="284811.Q75D13"/>
<evidence type="ECO:0000256" key="8">
    <source>
        <dbReference type="SAM" id="MobiDB-lite"/>
    </source>
</evidence>
<dbReference type="InterPro" id="IPR005256">
    <property type="entry name" value="Anth_synth_I_PabB"/>
</dbReference>
<dbReference type="Pfam" id="PF00425">
    <property type="entry name" value="Chorismate_bind"/>
    <property type="match status" value="1"/>
</dbReference>
<evidence type="ECO:0000256" key="2">
    <source>
        <dbReference type="ARBA" id="ARBA00009562"/>
    </source>
</evidence>
<dbReference type="SUPFAM" id="SSF56322">
    <property type="entry name" value="ADC synthase"/>
    <property type="match status" value="1"/>
</dbReference>
<keyword evidence="7" id="KW-0456">Lyase</keyword>
<keyword evidence="6" id="KW-0057">Aromatic amino acid biosynthesis</keyword>
<dbReference type="OMA" id="GCVGYLD"/>
<dbReference type="GO" id="GO:0005950">
    <property type="term" value="C:anthranilate synthase complex"/>
    <property type="evidence" value="ECO:0007669"/>
    <property type="project" value="EnsemblFungi"/>
</dbReference>
<dbReference type="KEGG" id="ago:AGOS_ABR209W"/>
<dbReference type="InterPro" id="IPR006805">
    <property type="entry name" value="Anth_synth_I_N"/>
</dbReference>
<dbReference type="PANTHER" id="PTHR11236:SF9">
    <property type="entry name" value="ANTHRANILATE SYNTHASE COMPONENT 1"/>
    <property type="match status" value="1"/>
</dbReference>
<dbReference type="InterPro" id="IPR019999">
    <property type="entry name" value="Anth_synth_I-like"/>
</dbReference>
<dbReference type="PRINTS" id="PR00095">
    <property type="entry name" value="ANTSNTHASEI"/>
</dbReference>
<keyword evidence="12" id="KW-1185">Reference proteome</keyword>
<dbReference type="FunCoup" id="Q75D13">
    <property type="interactions" value="212"/>
</dbReference>
<dbReference type="GO" id="GO:0004049">
    <property type="term" value="F:anthranilate synthase activity"/>
    <property type="evidence" value="ECO:0007669"/>
    <property type="project" value="UniProtKB-EC"/>
</dbReference>
<dbReference type="OrthoDB" id="1865897at2759"/>
<reference evidence="11 12" key="1">
    <citation type="journal article" date="2004" name="Science">
        <title>The Ashbya gossypii genome as a tool for mapping the ancient Saccharomyces cerevisiae genome.</title>
        <authorList>
            <person name="Dietrich F.S."/>
            <person name="Voegeli S."/>
            <person name="Brachat S."/>
            <person name="Lerch A."/>
            <person name="Gates K."/>
            <person name="Steiner S."/>
            <person name="Mohr C."/>
            <person name="Pohlmann R."/>
            <person name="Luedi P."/>
            <person name="Choi S."/>
            <person name="Wing R.A."/>
            <person name="Flavier A."/>
            <person name="Gaffney T.D."/>
            <person name="Philippsen P."/>
        </authorList>
    </citation>
    <scope>NUCLEOTIDE SEQUENCE [LARGE SCALE GENOMIC DNA]</scope>
    <source>
        <strain evidence="12">ATCC 10895 / CBS 109.51 / FGSC 9923 / NRRL Y-1056</strain>
    </source>
</reference>
<dbReference type="EC" id="4.1.3.27" evidence="3"/>
<dbReference type="Pfam" id="PF04715">
    <property type="entry name" value="Anth_synt_I_N"/>
    <property type="match status" value="1"/>
</dbReference>
<evidence type="ECO:0000256" key="4">
    <source>
        <dbReference type="ARBA" id="ARBA00022605"/>
    </source>
</evidence>